<reference evidence="1 2" key="1">
    <citation type="submission" date="2019-11" db="EMBL/GenBank/DDBJ databases">
        <title>Spirosoma endbachense sp. nov., isolated from a natural salt meadow.</title>
        <authorList>
            <person name="Rojas J."/>
            <person name="Ambika Manirajan B."/>
            <person name="Ratering S."/>
            <person name="Suarez C."/>
            <person name="Geissler-Plaum R."/>
            <person name="Schnell S."/>
        </authorList>
    </citation>
    <scope>NUCLEOTIDE SEQUENCE [LARGE SCALE GENOMIC DNA]</scope>
    <source>
        <strain evidence="1 2">I-24</strain>
    </source>
</reference>
<dbReference type="GO" id="GO:0030638">
    <property type="term" value="P:polyketide metabolic process"/>
    <property type="evidence" value="ECO:0007669"/>
    <property type="project" value="InterPro"/>
</dbReference>
<evidence type="ECO:0000313" key="2">
    <source>
        <dbReference type="Proteomes" id="UP000464577"/>
    </source>
</evidence>
<organism evidence="1 2">
    <name type="scientific">Spirosoma endbachense</name>
    <dbReference type="NCBI Taxonomy" id="2666025"/>
    <lineage>
        <taxon>Bacteria</taxon>
        <taxon>Pseudomonadati</taxon>
        <taxon>Bacteroidota</taxon>
        <taxon>Cytophagia</taxon>
        <taxon>Cytophagales</taxon>
        <taxon>Cytophagaceae</taxon>
        <taxon>Spirosoma</taxon>
    </lineage>
</organism>
<accession>A0A6P1WC86</accession>
<dbReference type="SUPFAM" id="SSF54427">
    <property type="entry name" value="NTF2-like"/>
    <property type="match status" value="1"/>
</dbReference>
<gene>
    <name evidence="1" type="ORF">GJR95_20875</name>
</gene>
<dbReference type="Proteomes" id="UP000464577">
    <property type="component" value="Chromosome"/>
</dbReference>
<dbReference type="InterPro" id="IPR009959">
    <property type="entry name" value="Cyclase_SnoaL-like"/>
</dbReference>
<keyword evidence="2" id="KW-1185">Reference proteome</keyword>
<dbReference type="PANTHER" id="PTHR38436">
    <property type="entry name" value="POLYKETIDE CYCLASE SNOAL-LIKE DOMAIN"/>
    <property type="match status" value="1"/>
</dbReference>
<dbReference type="Gene3D" id="3.10.450.50">
    <property type="match status" value="1"/>
</dbReference>
<evidence type="ECO:0000313" key="1">
    <source>
        <dbReference type="EMBL" id="QHW01397.1"/>
    </source>
</evidence>
<sequence length="144" mass="16575">MDLNQVKQLALNFIEEVWNHQQYDKLDDYLHHDYVDHSLPTALPADRVGLLKWLQATSQSFEHQTLIEDQVTEGNKTILKVKMMMTHIGLWRGIEATGAQVSTTGYRFYRIADGKIIEHWAAIDGNVLETQLKQKVNKGCQIPE</sequence>
<dbReference type="EMBL" id="CP045997">
    <property type="protein sequence ID" value="QHW01397.1"/>
    <property type="molecule type" value="Genomic_DNA"/>
</dbReference>
<dbReference type="Pfam" id="PF07366">
    <property type="entry name" value="SnoaL"/>
    <property type="match status" value="1"/>
</dbReference>
<dbReference type="InterPro" id="IPR032710">
    <property type="entry name" value="NTF2-like_dom_sf"/>
</dbReference>
<proteinExistence type="predicted"/>
<dbReference type="PANTHER" id="PTHR38436:SF1">
    <property type="entry name" value="ESTER CYCLASE"/>
    <property type="match status" value="1"/>
</dbReference>
<name>A0A6P1WC86_9BACT</name>
<dbReference type="AlphaFoldDB" id="A0A6P1WC86"/>
<evidence type="ECO:0008006" key="3">
    <source>
        <dbReference type="Google" id="ProtNLM"/>
    </source>
</evidence>
<protein>
    <recommendedName>
        <fullName evidence="3">Ester cyclase</fullName>
    </recommendedName>
</protein>
<dbReference type="KEGG" id="senf:GJR95_20875"/>